<accession>A0ABW9AV97</accession>
<gene>
    <name evidence="1" type="ORF">PQR57_26235</name>
</gene>
<reference evidence="1 2" key="1">
    <citation type="journal article" date="2024" name="Chem. Sci.">
        <title>Discovery of megapolipeptins by genome mining of a Burkholderiales bacteria collection.</title>
        <authorList>
            <person name="Paulo B.S."/>
            <person name="Recchia M.J.J."/>
            <person name="Lee S."/>
            <person name="Fergusson C.H."/>
            <person name="Romanowski S.B."/>
            <person name="Hernandez A."/>
            <person name="Krull N."/>
            <person name="Liu D.Y."/>
            <person name="Cavanagh H."/>
            <person name="Bos A."/>
            <person name="Gray C.A."/>
            <person name="Murphy B.T."/>
            <person name="Linington R.G."/>
            <person name="Eustaquio A.S."/>
        </authorList>
    </citation>
    <scope>NUCLEOTIDE SEQUENCE [LARGE SCALE GENOMIC DNA]</scope>
    <source>
        <strain evidence="1 2">RL17-350-BIC-A</strain>
    </source>
</reference>
<evidence type="ECO:0000313" key="2">
    <source>
        <dbReference type="Proteomes" id="UP001629230"/>
    </source>
</evidence>
<proteinExistence type="predicted"/>
<name>A0ABW9AV97_9BURK</name>
<dbReference type="Proteomes" id="UP001629230">
    <property type="component" value="Unassembled WGS sequence"/>
</dbReference>
<dbReference type="EMBL" id="JAQQEZ010000021">
    <property type="protein sequence ID" value="MFM0004512.1"/>
    <property type="molecule type" value="Genomic_DNA"/>
</dbReference>
<sequence>MRSQSRAAIPSIAKSARLPAYGSFDDSAIKASLDDVSRKALFGIAAMVVDRSGPLFHHAAGEAGQHTMFRNASNPSRLGISGTN</sequence>
<evidence type="ECO:0000313" key="1">
    <source>
        <dbReference type="EMBL" id="MFM0004512.1"/>
    </source>
</evidence>
<evidence type="ECO:0008006" key="3">
    <source>
        <dbReference type="Google" id="ProtNLM"/>
    </source>
</evidence>
<dbReference type="RefSeq" id="WP_408179347.1">
    <property type="nucleotide sequence ID" value="NZ_JAQQEZ010000021.1"/>
</dbReference>
<protein>
    <recommendedName>
        <fullName evidence="3">Beta-lactamase-related domain-containing protein</fullName>
    </recommendedName>
</protein>
<organism evidence="1 2">
    <name type="scientific">Paraburkholderia dipogonis</name>
    <dbReference type="NCBI Taxonomy" id="1211383"/>
    <lineage>
        <taxon>Bacteria</taxon>
        <taxon>Pseudomonadati</taxon>
        <taxon>Pseudomonadota</taxon>
        <taxon>Betaproteobacteria</taxon>
        <taxon>Burkholderiales</taxon>
        <taxon>Burkholderiaceae</taxon>
        <taxon>Paraburkholderia</taxon>
    </lineage>
</organism>
<comment type="caution">
    <text evidence="1">The sequence shown here is derived from an EMBL/GenBank/DDBJ whole genome shotgun (WGS) entry which is preliminary data.</text>
</comment>
<keyword evidence="2" id="KW-1185">Reference proteome</keyword>